<proteinExistence type="predicted"/>
<dbReference type="Proteomes" id="UP001237642">
    <property type="component" value="Unassembled WGS sequence"/>
</dbReference>
<dbReference type="Pfam" id="PF13966">
    <property type="entry name" value="zf-RVT"/>
    <property type="match status" value="1"/>
</dbReference>
<sequence>MDSASWVQMKNEEKKLNVYLEKNELYWRQRSRAIWLKCGDKNTQYFNHKTSSRKVKNHIESLLDKNGQDQEQPEMIEQIVVDYFKDLFKSSRKPCQSFDDVLDIVEPKISDTVNEYMLSKFTEDDISAALADINPIKSPGPDGLPDSTGRIVNFSKSEACFGRKVDDNEKVFLANLFGVEPKIPENLKVADLRTVTGGWDDSFIRRNFCKEDANIILGIIPGSLHSADKVIWHYSKDGEYILKSGYRLVHRTREMTEGSDMKNSEEWWRYLWNLNLPPKVKHFIWKLSHNWLPTNYNLCRRAIKDDASCMRYNKAGRED</sequence>
<gene>
    <name evidence="2" type="ORF">POM88_028649</name>
</gene>
<accession>A0AAD8HSM2</accession>
<dbReference type="EMBL" id="JAUIZM010000007">
    <property type="protein sequence ID" value="KAK1372456.1"/>
    <property type="molecule type" value="Genomic_DNA"/>
</dbReference>
<evidence type="ECO:0000259" key="1">
    <source>
        <dbReference type="Pfam" id="PF13966"/>
    </source>
</evidence>
<reference evidence="2" key="2">
    <citation type="submission" date="2023-05" db="EMBL/GenBank/DDBJ databases">
        <authorList>
            <person name="Schelkunov M.I."/>
        </authorList>
    </citation>
    <scope>NUCLEOTIDE SEQUENCE</scope>
    <source>
        <strain evidence="2">Hsosn_3</strain>
        <tissue evidence="2">Leaf</tissue>
    </source>
</reference>
<evidence type="ECO:0000313" key="2">
    <source>
        <dbReference type="EMBL" id="KAK1372456.1"/>
    </source>
</evidence>
<name>A0AAD8HSM2_9APIA</name>
<protein>
    <recommendedName>
        <fullName evidence="1">Reverse transcriptase zinc-binding domain-containing protein</fullName>
    </recommendedName>
</protein>
<evidence type="ECO:0000313" key="3">
    <source>
        <dbReference type="Proteomes" id="UP001237642"/>
    </source>
</evidence>
<dbReference type="AlphaFoldDB" id="A0AAD8HSM2"/>
<organism evidence="2 3">
    <name type="scientific">Heracleum sosnowskyi</name>
    <dbReference type="NCBI Taxonomy" id="360622"/>
    <lineage>
        <taxon>Eukaryota</taxon>
        <taxon>Viridiplantae</taxon>
        <taxon>Streptophyta</taxon>
        <taxon>Embryophyta</taxon>
        <taxon>Tracheophyta</taxon>
        <taxon>Spermatophyta</taxon>
        <taxon>Magnoliopsida</taxon>
        <taxon>eudicotyledons</taxon>
        <taxon>Gunneridae</taxon>
        <taxon>Pentapetalae</taxon>
        <taxon>asterids</taxon>
        <taxon>campanulids</taxon>
        <taxon>Apiales</taxon>
        <taxon>Apiaceae</taxon>
        <taxon>Apioideae</taxon>
        <taxon>apioid superclade</taxon>
        <taxon>Tordylieae</taxon>
        <taxon>Tordyliinae</taxon>
        <taxon>Heracleum</taxon>
    </lineage>
</organism>
<reference evidence="2" key="1">
    <citation type="submission" date="2023-02" db="EMBL/GenBank/DDBJ databases">
        <title>Genome of toxic invasive species Heracleum sosnowskyi carries increased number of genes despite the absence of recent whole-genome duplications.</title>
        <authorList>
            <person name="Schelkunov M."/>
            <person name="Shtratnikova V."/>
            <person name="Makarenko M."/>
            <person name="Klepikova A."/>
            <person name="Omelchenko D."/>
            <person name="Novikova G."/>
            <person name="Obukhova E."/>
            <person name="Bogdanov V."/>
            <person name="Penin A."/>
            <person name="Logacheva M."/>
        </authorList>
    </citation>
    <scope>NUCLEOTIDE SEQUENCE</scope>
    <source>
        <strain evidence="2">Hsosn_3</strain>
        <tissue evidence="2">Leaf</tissue>
    </source>
</reference>
<dbReference type="InterPro" id="IPR026960">
    <property type="entry name" value="RVT-Znf"/>
</dbReference>
<feature type="domain" description="Reverse transcriptase zinc-binding" evidence="1">
    <location>
        <begin position="242"/>
        <end position="318"/>
    </location>
</feature>
<comment type="caution">
    <text evidence="2">The sequence shown here is derived from an EMBL/GenBank/DDBJ whole genome shotgun (WGS) entry which is preliminary data.</text>
</comment>
<keyword evidence="3" id="KW-1185">Reference proteome</keyword>